<sequence length="478" mass="51223">MDTGIIGPVTVMKAFTSQFGSQSASVHGLLVSSILIPAAVSSFFAGRLADILGRPKGIAIGALIFGLGAALEAAAMNIAMFVIGRCLEGIGEGLYLGTLVVYICEISPPSQRGPLATAPQLLTTLGLVTGFFICYGTTNINSSLAWRVPFVILSSLAILFSFASLFWLVPSPRWLTLSGRPSEAAAIWDILGVSHAEREKIENQQDNGAMILETRGQTEIIGQLDSNAPVQVGGGKKRQSFFDVFSADVRTRTGLAAFMMAMQQLSGIDGVLYYAPLLFEQAGLTSSEAAFLASGVSAIIIFCATIPALFWADKWGRRHSTIYGGIGISSVMFLIGGLYAANAVHKSSGIGRWVVIISIYIFALIFCMSWAVGFKVYAAEIQPQRTRASATSLAHGSNWIANFMVALTTPILLSRSSFGAYFLFGGCSIITVIVCSLFMPETKGKSLDEIEEAFRKTTSHAHVTSIFTRHRPHTMHTS</sequence>
<dbReference type="InterPro" id="IPR005829">
    <property type="entry name" value="Sugar_transporter_CS"/>
</dbReference>
<evidence type="ECO:0000259" key="9">
    <source>
        <dbReference type="PROSITE" id="PS50850"/>
    </source>
</evidence>
<dbReference type="PANTHER" id="PTHR48022">
    <property type="entry name" value="PLASTIDIC GLUCOSE TRANSPORTER 4"/>
    <property type="match status" value="1"/>
</dbReference>
<evidence type="ECO:0000256" key="1">
    <source>
        <dbReference type="ARBA" id="ARBA00004141"/>
    </source>
</evidence>
<proteinExistence type="inferred from homology"/>
<evidence type="ECO:0000256" key="6">
    <source>
        <dbReference type="ARBA" id="ARBA00023136"/>
    </source>
</evidence>
<accession>A0A0C3HMQ8</accession>
<protein>
    <recommendedName>
        <fullName evidence="9">Major facilitator superfamily (MFS) profile domain-containing protein</fullName>
    </recommendedName>
</protein>
<comment type="subcellular location">
    <subcellularLocation>
        <location evidence="1">Membrane</location>
        <topology evidence="1">Multi-pass membrane protein</topology>
    </subcellularLocation>
</comment>
<evidence type="ECO:0000313" key="11">
    <source>
        <dbReference type="Proteomes" id="UP000054321"/>
    </source>
</evidence>
<reference evidence="10 11" key="1">
    <citation type="submission" date="2014-04" db="EMBL/GenBank/DDBJ databases">
        <authorList>
            <consortium name="DOE Joint Genome Institute"/>
            <person name="Kuo A."/>
            <person name="Martino E."/>
            <person name="Perotto S."/>
            <person name="Kohler A."/>
            <person name="Nagy L.G."/>
            <person name="Floudas D."/>
            <person name="Copeland A."/>
            <person name="Barry K.W."/>
            <person name="Cichocki N."/>
            <person name="Veneault-Fourrey C."/>
            <person name="LaButti K."/>
            <person name="Lindquist E.A."/>
            <person name="Lipzen A."/>
            <person name="Lundell T."/>
            <person name="Morin E."/>
            <person name="Murat C."/>
            <person name="Sun H."/>
            <person name="Tunlid A."/>
            <person name="Henrissat B."/>
            <person name="Grigoriev I.V."/>
            <person name="Hibbett D.S."/>
            <person name="Martin F."/>
            <person name="Nordberg H.P."/>
            <person name="Cantor M.N."/>
            <person name="Hua S.X."/>
        </authorList>
    </citation>
    <scope>NUCLEOTIDE SEQUENCE [LARGE SCALE GENOMIC DNA]</scope>
    <source>
        <strain evidence="10 11">Zn</strain>
    </source>
</reference>
<dbReference type="InterPro" id="IPR020846">
    <property type="entry name" value="MFS_dom"/>
</dbReference>
<keyword evidence="3 7" id="KW-0813">Transport</keyword>
<dbReference type="NCBIfam" id="TIGR00879">
    <property type="entry name" value="SP"/>
    <property type="match status" value="1"/>
</dbReference>
<feature type="transmembrane region" description="Helical" evidence="8">
    <location>
        <begin position="118"/>
        <end position="138"/>
    </location>
</feature>
<feature type="transmembrane region" description="Helical" evidence="8">
    <location>
        <begin position="26"/>
        <end position="46"/>
    </location>
</feature>
<feature type="transmembrane region" description="Helical" evidence="8">
    <location>
        <begin position="144"/>
        <end position="169"/>
    </location>
</feature>
<evidence type="ECO:0000256" key="2">
    <source>
        <dbReference type="ARBA" id="ARBA00010992"/>
    </source>
</evidence>
<evidence type="ECO:0000256" key="5">
    <source>
        <dbReference type="ARBA" id="ARBA00022989"/>
    </source>
</evidence>
<dbReference type="PROSITE" id="PS50850">
    <property type="entry name" value="MFS"/>
    <property type="match status" value="1"/>
</dbReference>
<keyword evidence="6 8" id="KW-0472">Membrane</keyword>
<feature type="transmembrane region" description="Helical" evidence="8">
    <location>
        <begin position="322"/>
        <end position="341"/>
    </location>
</feature>
<dbReference type="EMBL" id="KN832873">
    <property type="protein sequence ID" value="KIN04320.1"/>
    <property type="molecule type" value="Genomic_DNA"/>
</dbReference>
<evidence type="ECO:0000256" key="3">
    <source>
        <dbReference type="ARBA" id="ARBA00022448"/>
    </source>
</evidence>
<dbReference type="Pfam" id="PF00083">
    <property type="entry name" value="Sugar_tr"/>
    <property type="match status" value="1"/>
</dbReference>
<dbReference type="PROSITE" id="PS00217">
    <property type="entry name" value="SUGAR_TRANSPORT_2"/>
    <property type="match status" value="1"/>
</dbReference>
<feature type="domain" description="Major facilitator superfamily (MFS) profile" evidence="9">
    <location>
        <begin position="1"/>
        <end position="443"/>
    </location>
</feature>
<evidence type="ECO:0000256" key="8">
    <source>
        <dbReference type="SAM" id="Phobius"/>
    </source>
</evidence>
<evidence type="ECO:0000256" key="4">
    <source>
        <dbReference type="ARBA" id="ARBA00022692"/>
    </source>
</evidence>
<evidence type="ECO:0000256" key="7">
    <source>
        <dbReference type="RuleBase" id="RU003346"/>
    </source>
</evidence>
<dbReference type="Gene3D" id="1.20.1250.20">
    <property type="entry name" value="MFS general substrate transporter like domains"/>
    <property type="match status" value="1"/>
</dbReference>
<feature type="transmembrane region" description="Helical" evidence="8">
    <location>
        <begin position="289"/>
        <end position="310"/>
    </location>
</feature>
<name>A0A0C3HMQ8_OIDMZ</name>
<dbReference type="InterPro" id="IPR003663">
    <property type="entry name" value="Sugar/inositol_transpt"/>
</dbReference>
<feature type="transmembrane region" description="Helical" evidence="8">
    <location>
        <begin position="393"/>
        <end position="413"/>
    </location>
</feature>
<keyword evidence="4 8" id="KW-0812">Transmembrane</keyword>
<gene>
    <name evidence="10" type="ORF">OIDMADRAFT_26935</name>
</gene>
<dbReference type="SUPFAM" id="SSF103473">
    <property type="entry name" value="MFS general substrate transporter"/>
    <property type="match status" value="1"/>
</dbReference>
<dbReference type="OrthoDB" id="5399138at2759"/>
<dbReference type="HOGENOM" id="CLU_001265_30_12_1"/>
<dbReference type="GO" id="GO:0016020">
    <property type="term" value="C:membrane"/>
    <property type="evidence" value="ECO:0007669"/>
    <property type="project" value="UniProtKB-SubCell"/>
</dbReference>
<dbReference type="InterPro" id="IPR050360">
    <property type="entry name" value="MFS_Sugar_Transporters"/>
</dbReference>
<comment type="similarity">
    <text evidence="2 7">Belongs to the major facilitator superfamily. Sugar transporter (TC 2.A.1.1) family.</text>
</comment>
<dbReference type="InterPro" id="IPR005828">
    <property type="entry name" value="MFS_sugar_transport-like"/>
</dbReference>
<dbReference type="AlphaFoldDB" id="A0A0C3HMQ8"/>
<keyword evidence="5 8" id="KW-1133">Transmembrane helix</keyword>
<dbReference type="InterPro" id="IPR036259">
    <property type="entry name" value="MFS_trans_sf"/>
</dbReference>
<keyword evidence="11" id="KW-1185">Reference proteome</keyword>
<dbReference type="PRINTS" id="PR00171">
    <property type="entry name" value="SUGRTRNSPORT"/>
</dbReference>
<feature type="transmembrane region" description="Helical" evidence="8">
    <location>
        <begin position="58"/>
        <end position="83"/>
    </location>
</feature>
<feature type="transmembrane region" description="Helical" evidence="8">
    <location>
        <begin position="353"/>
        <end position="372"/>
    </location>
</feature>
<dbReference type="InParanoid" id="A0A0C3HMQ8"/>
<dbReference type="Proteomes" id="UP000054321">
    <property type="component" value="Unassembled WGS sequence"/>
</dbReference>
<reference evidence="11" key="2">
    <citation type="submission" date="2015-01" db="EMBL/GenBank/DDBJ databases">
        <title>Evolutionary Origins and Diversification of the Mycorrhizal Mutualists.</title>
        <authorList>
            <consortium name="DOE Joint Genome Institute"/>
            <consortium name="Mycorrhizal Genomics Consortium"/>
            <person name="Kohler A."/>
            <person name="Kuo A."/>
            <person name="Nagy L.G."/>
            <person name="Floudas D."/>
            <person name="Copeland A."/>
            <person name="Barry K.W."/>
            <person name="Cichocki N."/>
            <person name="Veneault-Fourrey C."/>
            <person name="LaButti K."/>
            <person name="Lindquist E.A."/>
            <person name="Lipzen A."/>
            <person name="Lundell T."/>
            <person name="Morin E."/>
            <person name="Murat C."/>
            <person name="Riley R."/>
            <person name="Ohm R."/>
            <person name="Sun H."/>
            <person name="Tunlid A."/>
            <person name="Henrissat B."/>
            <person name="Grigoriev I.V."/>
            <person name="Hibbett D.S."/>
            <person name="Martin F."/>
        </authorList>
    </citation>
    <scope>NUCLEOTIDE SEQUENCE [LARGE SCALE GENOMIC DNA]</scope>
    <source>
        <strain evidence="11">Zn</strain>
    </source>
</reference>
<dbReference type="PANTHER" id="PTHR48022:SF2">
    <property type="entry name" value="PLASTIDIC GLUCOSE TRANSPORTER 4"/>
    <property type="match status" value="1"/>
</dbReference>
<organism evidence="10 11">
    <name type="scientific">Oidiodendron maius (strain Zn)</name>
    <dbReference type="NCBI Taxonomy" id="913774"/>
    <lineage>
        <taxon>Eukaryota</taxon>
        <taxon>Fungi</taxon>
        <taxon>Dikarya</taxon>
        <taxon>Ascomycota</taxon>
        <taxon>Pezizomycotina</taxon>
        <taxon>Leotiomycetes</taxon>
        <taxon>Leotiomycetes incertae sedis</taxon>
        <taxon>Myxotrichaceae</taxon>
        <taxon>Oidiodendron</taxon>
    </lineage>
</organism>
<evidence type="ECO:0000313" key="10">
    <source>
        <dbReference type="EMBL" id="KIN04320.1"/>
    </source>
</evidence>
<dbReference type="FunFam" id="1.20.1250.20:FF:000134">
    <property type="entry name" value="MFS sugar transporter protein"/>
    <property type="match status" value="1"/>
</dbReference>
<dbReference type="GO" id="GO:0005351">
    <property type="term" value="F:carbohydrate:proton symporter activity"/>
    <property type="evidence" value="ECO:0007669"/>
    <property type="project" value="TreeGrafter"/>
</dbReference>
<feature type="transmembrane region" description="Helical" evidence="8">
    <location>
        <begin position="419"/>
        <end position="439"/>
    </location>
</feature>
<dbReference type="PROSITE" id="PS00216">
    <property type="entry name" value="SUGAR_TRANSPORT_1"/>
    <property type="match status" value="1"/>
</dbReference>